<evidence type="ECO:0000313" key="2">
    <source>
        <dbReference type="EMBL" id="WWC88814.1"/>
    </source>
</evidence>
<name>A0AAX4JTY1_9TREE</name>
<dbReference type="RefSeq" id="XP_066075577.1">
    <property type="nucleotide sequence ID" value="XM_066219480.1"/>
</dbReference>
<dbReference type="Proteomes" id="UP001355207">
    <property type="component" value="Chromosome 4"/>
</dbReference>
<keyword evidence="3" id="KW-1185">Reference proteome</keyword>
<feature type="compositionally biased region" description="Polar residues" evidence="1">
    <location>
        <begin position="9"/>
        <end position="40"/>
    </location>
</feature>
<reference evidence="2 3" key="1">
    <citation type="submission" date="2024-01" db="EMBL/GenBank/DDBJ databases">
        <title>Comparative genomics of Cryptococcus and Kwoniella reveals pathogenesis evolution and contrasting modes of karyotype evolution via chromosome fusion or intercentromeric recombination.</title>
        <authorList>
            <person name="Coelho M.A."/>
            <person name="David-Palma M."/>
            <person name="Shea T."/>
            <person name="Bowers K."/>
            <person name="McGinley-Smith S."/>
            <person name="Mohammad A.W."/>
            <person name="Gnirke A."/>
            <person name="Yurkov A.M."/>
            <person name="Nowrousian M."/>
            <person name="Sun S."/>
            <person name="Cuomo C.A."/>
            <person name="Heitman J."/>
        </authorList>
    </citation>
    <scope>NUCLEOTIDE SEQUENCE [LARGE SCALE GENOMIC DNA]</scope>
    <source>
        <strain evidence="2 3">CBS 6074</strain>
    </source>
</reference>
<gene>
    <name evidence="2" type="ORF">L201_003727</name>
</gene>
<organism evidence="2 3">
    <name type="scientific">Kwoniella dendrophila CBS 6074</name>
    <dbReference type="NCBI Taxonomy" id="1295534"/>
    <lineage>
        <taxon>Eukaryota</taxon>
        <taxon>Fungi</taxon>
        <taxon>Dikarya</taxon>
        <taxon>Basidiomycota</taxon>
        <taxon>Agaricomycotina</taxon>
        <taxon>Tremellomycetes</taxon>
        <taxon>Tremellales</taxon>
        <taxon>Cryptococcaceae</taxon>
        <taxon>Kwoniella</taxon>
    </lineage>
</organism>
<dbReference type="EMBL" id="CP144101">
    <property type="protein sequence ID" value="WWC88814.1"/>
    <property type="molecule type" value="Genomic_DNA"/>
</dbReference>
<feature type="region of interest" description="Disordered" evidence="1">
    <location>
        <begin position="1"/>
        <end position="50"/>
    </location>
</feature>
<sequence length="105" mass="11573">MTKKDKSSSDISHNVSDTDNQQSLNEDIHNHTSVLGTNASESDRPIDTDWTSASLKLSGGICILDNDSRSDDNQSTVFSETLPSDSRVDFFLDPDGVEPWNVENQ</sequence>
<dbReference type="GeneID" id="91094397"/>
<accession>A0AAX4JTY1</accession>
<protein>
    <submittedName>
        <fullName evidence="2">Uncharacterized protein</fullName>
    </submittedName>
</protein>
<dbReference type="AlphaFoldDB" id="A0AAX4JTY1"/>
<evidence type="ECO:0000313" key="3">
    <source>
        <dbReference type="Proteomes" id="UP001355207"/>
    </source>
</evidence>
<evidence type="ECO:0000256" key="1">
    <source>
        <dbReference type="SAM" id="MobiDB-lite"/>
    </source>
</evidence>
<proteinExistence type="predicted"/>